<protein>
    <recommendedName>
        <fullName evidence="5">Neural proliferation differentiation and control protein 1</fullName>
    </recommendedName>
</protein>
<keyword evidence="4" id="KW-1185">Reference proteome</keyword>
<sequence length="523" mass="59317">MEMQEIEPIPYDQFQRWLPDLPPNYMMQMLGDSINDDSLYPRKSADDLVAPPLRQVDNRPRKGRVVPEIYDTNIEQLNTKDIKKSFALTPLDSGYFEEIAISPKTIPTDTPQVAPLGPQRQRVPMPPQSEFLSAYALPRYLMPHDIGYDDSPRIPRPPNNLLDQEINMINQMEMQEIEPIPYDQFQRWLPDLPPNYMMQMLGDSINDDSLYPRKSADDLVAPPLRQVDNRPRKGRVVPEIYDTNIEQLNTKDIKKSFALTPLDSGYFEEIAISPKTTTPEVDERRQEYEVLEPRPARQNPNWSKTKTLVAEDMDILRAGLTNKDYRLPVSLLPNNLRWLKINRPNLNDLEESTRDDAEGTDKPHLYHVLETPTADPAESIYGVAIIAAVGAALTMAIIGFAFGWYTLSRKAKAAADVDYPAYGVTGPTVDLSGDRKLAQSAHMYHYQHQKQQIIAMERNGLDHRNGSVSDPESDEENEEGDYTVYECPGFATTGDMEVKNPLFKGDTTPAAPKSDAAKSQPRE</sequence>
<proteinExistence type="predicted"/>
<dbReference type="EMBL" id="OV170231">
    <property type="protein sequence ID" value="CAH0716139.1"/>
    <property type="molecule type" value="Genomic_DNA"/>
</dbReference>
<dbReference type="OrthoDB" id="6270617at2759"/>
<feature type="region of interest" description="Disordered" evidence="1">
    <location>
        <begin position="462"/>
        <end position="481"/>
    </location>
</feature>
<keyword evidence="2" id="KW-0472">Membrane</keyword>
<dbReference type="Proteomes" id="UP000838878">
    <property type="component" value="Chromosome 11"/>
</dbReference>
<keyword evidence="2" id="KW-1133">Transmembrane helix</keyword>
<dbReference type="GO" id="GO:0016020">
    <property type="term" value="C:membrane"/>
    <property type="evidence" value="ECO:0007669"/>
    <property type="project" value="InterPro"/>
</dbReference>
<feature type="region of interest" description="Disordered" evidence="1">
    <location>
        <begin position="496"/>
        <end position="523"/>
    </location>
</feature>
<evidence type="ECO:0000313" key="4">
    <source>
        <dbReference type="Proteomes" id="UP000838878"/>
    </source>
</evidence>
<accession>A0A8J9Y272</accession>
<reference evidence="3" key="1">
    <citation type="submission" date="2021-12" db="EMBL/GenBank/DDBJ databases">
        <authorList>
            <person name="Martin H S."/>
        </authorList>
    </citation>
    <scope>NUCLEOTIDE SEQUENCE</scope>
</reference>
<feature type="transmembrane region" description="Helical" evidence="2">
    <location>
        <begin position="380"/>
        <end position="405"/>
    </location>
</feature>
<evidence type="ECO:0000313" key="3">
    <source>
        <dbReference type="EMBL" id="CAH0716139.1"/>
    </source>
</evidence>
<dbReference type="PANTHER" id="PTHR23352">
    <property type="entry name" value="NEURAL PROLIFERATION DIFFERENTIATION AND CONTROL PROTEIN-1 NPDC-1 PROTEIN"/>
    <property type="match status" value="1"/>
</dbReference>
<dbReference type="Pfam" id="PF06809">
    <property type="entry name" value="NPDC1"/>
    <property type="match status" value="1"/>
</dbReference>
<organism evidence="3 4">
    <name type="scientific">Brenthis ino</name>
    <name type="common">lesser marbled fritillary</name>
    <dbReference type="NCBI Taxonomy" id="405034"/>
    <lineage>
        <taxon>Eukaryota</taxon>
        <taxon>Metazoa</taxon>
        <taxon>Ecdysozoa</taxon>
        <taxon>Arthropoda</taxon>
        <taxon>Hexapoda</taxon>
        <taxon>Insecta</taxon>
        <taxon>Pterygota</taxon>
        <taxon>Neoptera</taxon>
        <taxon>Endopterygota</taxon>
        <taxon>Lepidoptera</taxon>
        <taxon>Glossata</taxon>
        <taxon>Ditrysia</taxon>
        <taxon>Papilionoidea</taxon>
        <taxon>Nymphalidae</taxon>
        <taxon>Heliconiinae</taxon>
        <taxon>Argynnini</taxon>
        <taxon>Brenthis</taxon>
    </lineage>
</organism>
<feature type="compositionally biased region" description="Acidic residues" evidence="1">
    <location>
        <begin position="471"/>
        <end position="481"/>
    </location>
</feature>
<dbReference type="AlphaFoldDB" id="A0A8J9Y272"/>
<name>A0A8J9Y272_9NEOP</name>
<keyword evidence="2" id="KW-0812">Transmembrane</keyword>
<evidence type="ECO:0000256" key="2">
    <source>
        <dbReference type="SAM" id="Phobius"/>
    </source>
</evidence>
<gene>
    <name evidence="3" type="ORF">BINO364_LOCUS2963</name>
</gene>
<evidence type="ECO:0000256" key="1">
    <source>
        <dbReference type="SAM" id="MobiDB-lite"/>
    </source>
</evidence>
<dbReference type="PANTHER" id="PTHR23352:SF2">
    <property type="entry name" value="NEURAL PROLIFERATION DIFFERENTIATION AND CONTROL PROTEIN 1"/>
    <property type="match status" value="1"/>
</dbReference>
<feature type="non-terminal residue" evidence="3">
    <location>
        <position position="523"/>
    </location>
</feature>
<dbReference type="InterPro" id="IPR009635">
    <property type="entry name" value="NPDC1"/>
</dbReference>
<evidence type="ECO:0008006" key="5">
    <source>
        <dbReference type="Google" id="ProtNLM"/>
    </source>
</evidence>